<dbReference type="Pfam" id="PF05648">
    <property type="entry name" value="PEX11"/>
    <property type="match status" value="1"/>
</dbReference>
<dbReference type="PANTHER" id="PTHR12652:SF25">
    <property type="entry name" value="MICROBODY (PEROXISOME) PROLIFERATION PROTEIN PEROXIN 11C (EUROFUNG)"/>
    <property type="match status" value="1"/>
</dbReference>
<evidence type="ECO:0000313" key="5">
    <source>
        <dbReference type="EMBL" id="KAF2097704.1"/>
    </source>
</evidence>
<dbReference type="AlphaFoldDB" id="A0A9P4M9E3"/>
<evidence type="ECO:0000313" key="6">
    <source>
        <dbReference type="Proteomes" id="UP000799772"/>
    </source>
</evidence>
<keyword evidence="2" id="KW-0472">Membrane</keyword>
<dbReference type="OrthoDB" id="10005898at2759"/>
<evidence type="ECO:0008006" key="7">
    <source>
        <dbReference type="Google" id="ProtNLM"/>
    </source>
</evidence>
<evidence type="ECO:0000256" key="3">
    <source>
        <dbReference type="ARBA" id="ARBA00023140"/>
    </source>
</evidence>
<keyword evidence="6" id="KW-1185">Reference proteome</keyword>
<evidence type="ECO:0000256" key="1">
    <source>
        <dbReference type="ARBA" id="ARBA00022593"/>
    </source>
</evidence>
<keyword evidence="3" id="KW-0576">Peroxisome</keyword>
<comment type="caution">
    <text evidence="5">The sequence shown here is derived from an EMBL/GenBank/DDBJ whole genome shotgun (WGS) entry which is preliminary data.</text>
</comment>
<organism evidence="5 6">
    <name type="scientific">Rhizodiscina lignyota</name>
    <dbReference type="NCBI Taxonomy" id="1504668"/>
    <lineage>
        <taxon>Eukaryota</taxon>
        <taxon>Fungi</taxon>
        <taxon>Dikarya</taxon>
        <taxon>Ascomycota</taxon>
        <taxon>Pezizomycotina</taxon>
        <taxon>Dothideomycetes</taxon>
        <taxon>Pleosporomycetidae</taxon>
        <taxon>Aulographales</taxon>
        <taxon>Rhizodiscinaceae</taxon>
        <taxon>Rhizodiscina</taxon>
    </lineage>
</organism>
<proteinExistence type="predicted"/>
<gene>
    <name evidence="5" type="ORF">NA57DRAFT_76514</name>
</gene>
<dbReference type="InterPro" id="IPR008733">
    <property type="entry name" value="PEX11"/>
</dbReference>
<dbReference type="GO" id="GO:0005778">
    <property type="term" value="C:peroxisomal membrane"/>
    <property type="evidence" value="ECO:0007669"/>
    <property type="project" value="UniProtKB-SubCell"/>
</dbReference>
<name>A0A9P4M9E3_9PEZI</name>
<dbReference type="GO" id="GO:0016559">
    <property type="term" value="P:peroxisome fission"/>
    <property type="evidence" value="ECO:0007669"/>
    <property type="project" value="InterPro"/>
</dbReference>
<evidence type="ECO:0000256" key="2">
    <source>
        <dbReference type="ARBA" id="ARBA00023136"/>
    </source>
</evidence>
<comment type="subcellular location">
    <subcellularLocation>
        <location evidence="4">Peroxisome membrane</location>
    </subcellularLocation>
</comment>
<reference evidence="5" key="1">
    <citation type="journal article" date="2020" name="Stud. Mycol.">
        <title>101 Dothideomycetes genomes: a test case for predicting lifestyles and emergence of pathogens.</title>
        <authorList>
            <person name="Haridas S."/>
            <person name="Albert R."/>
            <person name="Binder M."/>
            <person name="Bloem J."/>
            <person name="Labutti K."/>
            <person name="Salamov A."/>
            <person name="Andreopoulos B."/>
            <person name="Baker S."/>
            <person name="Barry K."/>
            <person name="Bills G."/>
            <person name="Bluhm B."/>
            <person name="Cannon C."/>
            <person name="Castanera R."/>
            <person name="Culley D."/>
            <person name="Daum C."/>
            <person name="Ezra D."/>
            <person name="Gonzalez J."/>
            <person name="Henrissat B."/>
            <person name="Kuo A."/>
            <person name="Liang C."/>
            <person name="Lipzen A."/>
            <person name="Lutzoni F."/>
            <person name="Magnuson J."/>
            <person name="Mondo S."/>
            <person name="Nolan M."/>
            <person name="Ohm R."/>
            <person name="Pangilinan J."/>
            <person name="Park H.-J."/>
            <person name="Ramirez L."/>
            <person name="Alfaro M."/>
            <person name="Sun H."/>
            <person name="Tritt A."/>
            <person name="Yoshinaga Y."/>
            <person name="Zwiers L.-H."/>
            <person name="Turgeon B."/>
            <person name="Goodwin S."/>
            <person name="Spatafora J."/>
            <person name="Crous P."/>
            <person name="Grigoriev I."/>
        </authorList>
    </citation>
    <scope>NUCLEOTIDE SEQUENCE</scope>
    <source>
        <strain evidence="5">CBS 133067</strain>
    </source>
</reference>
<sequence>MSKDVAPSKVSHDALAKLFSSPLDARITQMTRILSTAAGIDSTFCFLGYSMVFVSSQLRLLSEVSPTPLLEKVSWPNTVTYKAKMLELADSAKALGGVCSDARTFLRLWGLLKIYVGMKALYLSPPKDSIIKYLAWGQLTAMGAYLINENQVYLASKGVLKGRTPAQLGVKLRLAIWVFGAYLVLDFARLFRTWQVQQKAVSSDEKDVIAKREEENRSWYRSLWVDSSYFPLCFHWGVEGGSLPTQWADMVVGLLGASAGFANFREQVRINS</sequence>
<dbReference type="PANTHER" id="PTHR12652">
    <property type="entry name" value="PEROXISOMAL BIOGENESIS FACTOR 11"/>
    <property type="match status" value="1"/>
</dbReference>
<evidence type="ECO:0000256" key="4">
    <source>
        <dbReference type="ARBA" id="ARBA00046271"/>
    </source>
</evidence>
<protein>
    <recommendedName>
        <fullName evidence="7">Peroxisomal biogenesis factor 11</fullName>
    </recommendedName>
</protein>
<dbReference type="EMBL" id="ML978127">
    <property type="protein sequence ID" value="KAF2097704.1"/>
    <property type="molecule type" value="Genomic_DNA"/>
</dbReference>
<keyword evidence="1" id="KW-0962">Peroxisome biogenesis</keyword>
<dbReference type="Proteomes" id="UP000799772">
    <property type="component" value="Unassembled WGS sequence"/>
</dbReference>
<accession>A0A9P4M9E3</accession>